<dbReference type="RefSeq" id="WP_379661145.1">
    <property type="nucleotide sequence ID" value="NZ_JBHUDG010000003.1"/>
</dbReference>
<name>A0ABW4I9V6_9SPHI</name>
<keyword evidence="3" id="KW-1185">Reference proteome</keyword>
<evidence type="ECO:0008006" key="4">
    <source>
        <dbReference type="Google" id="ProtNLM"/>
    </source>
</evidence>
<feature type="chain" id="PRO_5046873107" description="PPIC-type PPIASE domain-containing protein" evidence="1">
    <location>
        <begin position="23"/>
        <end position="233"/>
    </location>
</feature>
<gene>
    <name evidence="2" type="ORF">ACFSAH_02660</name>
</gene>
<accession>A0ABW4I9V6</accession>
<comment type="caution">
    <text evidence="2">The sequence shown here is derived from an EMBL/GenBank/DDBJ whole genome shotgun (WGS) entry which is preliminary data.</text>
</comment>
<evidence type="ECO:0000256" key="1">
    <source>
        <dbReference type="SAM" id="SignalP"/>
    </source>
</evidence>
<evidence type="ECO:0000313" key="3">
    <source>
        <dbReference type="Proteomes" id="UP001597118"/>
    </source>
</evidence>
<feature type="signal peptide" evidence="1">
    <location>
        <begin position="1"/>
        <end position="22"/>
    </location>
</feature>
<sequence>MLKNITTITLLIFTAFVSTARATTPKPVAYINNQPIEAAELKREMLRYRSVIYSEYAATYNLAEVKDFWNKEFKGIKPIDLLRNRALKALTEIKVQQQLLEEQNLWPYKNYGELQTALQQENEQRQQKVQRQEIIYGPVVYTEQVFFDYKFSNALIPLKRYLTGTKIPVTDSLLLNHYTLLRKEGIYSERKTFNNLKKQVQDNYIEREYEKLVAAMVKEARVITIDSYHSLKI</sequence>
<protein>
    <recommendedName>
        <fullName evidence="4">PPIC-type PPIASE domain-containing protein</fullName>
    </recommendedName>
</protein>
<proteinExistence type="predicted"/>
<dbReference type="EMBL" id="JBHUDG010000003">
    <property type="protein sequence ID" value="MFD1628759.1"/>
    <property type="molecule type" value="Genomic_DNA"/>
</dbReference>
<keyword evidence="1" id="KW-0732">Signal</keyword>
<organism evidence="2 3">
    <name type="scientific">Pseudopedobacter beijingensis</name>
    <dbReference type="NCBI Taxonomy" id="1207056"/>
    <lineage>
        <taxon>Bacteria</taxon>
        <taxon>Pseudomonadati</taxon>
        <taxon>Bacteroidota</taxon>
        <taxon>Sphingobacteriia</taxon>
        <taxon>Sphingobacteriales</taxon>
        <taxon>Sphingobacteriaceae</taxon>
        <taxon>Pseudopedobacter</taxon>
    </lineage>
</organism>
<reference evidence="3" key="1">
    <citation type="journal article" date="2019" name="Int. J. Syst. Evol. Microbiol.">
        <title>The Global Catalogue of Microorganisms (GCM) 10K type strain sequencing project: providing services to taxonomists for standard genome sequencing and annotation.</title>
        <authorList>
            <consortium name="The Broad Institute Genomics Platform"/>
            <consortium name="The Broad Institute Genome Sequencing Center for Infectious Disease"/>
            <person name="Wu L."/>
            <person name="Ma J."/>
        </authorList>
    </citation>
    <scope>NUCLEOTIDE SEQUENCE [LARGE SCALE GENOMIC DNA]</scope>
    <source>
        <strain evidence="3">CCUG 53762</strain>
    </source>
</reference>
<evidence type="ECO:0000313" key="2">
    <source>
        <dbReference type="EMBL" id="MFD1628759.1"/>
    </source>
</evidence>
<dbReference type="Proteomes" id="UP001597118">
    <property type="component" value="Unassembled WGS sequence"/>
</dbReference>